<sequence>MSLGQETAKDEWNEDVEDNSRMDYMINENGELMAIHEQDIESVVSMVVSPNTQNPVLKDVSTGSITSEMNDESKVLVPESNAGQREETLPLDNIANINPLISKFSEPLQWQQIQEAKENAKELKAEELILKKKIKVEQQEIKKQEREQERIRKEEEKLKKEQIRIVKEKEKFYKRQQKIKDIEAIQKSKEDLFEKKLKTAEIKKKIAQLQKEETELHDEGNQ</sequence>
<reference evidence="3" key="1">
    <citation type="journal article" date="2023" name="bioRxiv">
        <title>Scaffold-level genome assemblies of two parasitoid biocontrol wasps reveal the parthenogenesis mechanism and an associated novel virus.</title>
        <authorList>
            <person name="Inwood S."/>
            <person name="Skelly J."/>
            <person name="Guhlin J."/>
            <person name="Harrop T."/>
            <person name="Goldson S."/>
            <person name="Dearden P."/>
        </authorList>
    </citation>
    <scope>NUCLEOTIDE SEQUENCE</scope>
    <source>
        <strain evidence="3">Irish</strain>
        <tissue evidence="3">Whole body</tissue>
    </source>
</reference>
<accession>A0AA39C948</accession>
<gene>
    <name evidence="3" type="ORF">PV328_007637</name>
</gene>
<protein>
    <submittedName>
        <fullName evidence="3">Uncharacterized protein</fullName>
    </submittedName>
</protein>
<evidence type="ECO:0000256" key="2">
    <source>
        <dbReference type="SAM" id="MobiDB-lite"/>
    </source>
</evidence>
<reference evidence="3" key="2">
    <citation type="submission" date="2023-03" db="EMBL/GenBank/DDBJ databases">
        <authorList>
            <person name="Inwood S.N."/>
            <person name="Skelly J.G."/>
            <person name="Guhlin J."/>
            <person name="Harrop T.W.R."/>
            <person name="Goldson S.G."/>
            <person name="Dearden P.K."/>
        </authorList>
    </citation>
    <scope>NUCLEOTIDE SEQUENCE</scope>
    <source>
        <strain evidence="3">Irish</strain>
        <tissue evidence="3">Whole body</tissue>
    </source>
</reference>
<evidence type="ECO:0000256" key="1">
    <source>
        <dbReference type="SAM" id="Coils"/>
    </source>
</evidence>
<evidence type="ECO:0000313" key="4">
    <source>
        <dbReference type="Proteomes" id="UP001168990"/>
    </source>
</evidence>
<name>A0AA39C948_9HYME</name>
<comment type="caution">
    <text evidence="3">The sequence shown here is derived from an EMBL/GenBank/DDBJ whole genome shotgun (WGS) entry which is preliminary data.</text>
</comment>
<keyword evidence="1" id="KW-0175">Coiled coil</keyword>
<dbReference type="EMBL" id="JAQQBS010001423">
    <property type="protein sequence ID" value="KAK0160209.1"/>
    <property type="molecule type" value="Genomic_DNA"/>
</dbReference>
<organism evidence="3 4">
    <name type="scientific">Microctonus aethiopoides</name>
    <dbReference type="NCBI Taxonomy" id="144406"/>
    <lineage>
        <taxon>Eukaryota</taxon>
        <taxon>Metazoa</taxon>
        <taxon>Ecdysozoa</taxon>
        <taxon>Arthropoda</taxon>
        <taxon>Hexapoda</taxon>
        <taxon>Insecta</taxon>
        <taxon>Pterygota</taxon>
        <taxon>Neoptera</taxon>
        <taxon>Endopterygota</taxon>
        <taxon>Hymenoptera</taxon>
        <taxon>Apocrita</taxon>
        <taxon>Ichneumonoidea</taxon>
        <taxon>Braconidae</taxon>
        <taxon>Euphorinae</taxon>
        <taxon>Microctonus</taxon>
    </lineage>
</organism>
<dbReference type="Proteomes" id="UP001168990">
    <property type="component" value="Unassembled WGS sequence"/>
</dbReference>
<proteinExistence type="predicted"/>
<keyword evidence="4" id="KW-1185">Reference proteome</keyword>
<dbReference type="AlphaFoldDB" id="A0AA39C948"/>
<feature type="coiled-coil region" evidence="1">
    <location>
        <begin position="113"/>
        <end position="171"/>
    </location>
</feature>
<evidence type="ECO:0000313" key="3">
    <source>
        <dbReference type="EMBL" id="KAK0160209.1"/>
    </source>
</evidence>
<feature type="region of interest" description="Disordered" evidence="2">
    <location>
        <begin position="61"/>
        <end position="88"/>
    </location>
</feature>